<comment type="caution">
    <text evidence="2">The sequence shown here is derived from an EMBL/GenBank/DDBJ whole genome shotgun (WGS) entry which is preliminary data.</text>
</comment>
<feature type="transmembrane region" description="Helical" evidence="1">
    <location>
        <begin position="42"/>
        <end position="60"/>
    </location>
</feature>
<organism evidence="2 3">
    <name type="scientific">Massilia niabensis</name>
    <dbReference type="NCBI Taxonomy" id="544910"/>
    <lineage>
        <taxon>Bacteria</taxon>
        <taxon>Pseudomonadati</taxon>
        <taxon>Pseudomonadota</taxon>
        <taxon>Betaproteobacteria</taxon>
        <taxon>Burkholderiales</taxon>
        <taxon>Oxalobacteraceae</taxon>
        <taxon>Telluria group</taxon>
        <taxon>Massilia</taxon>
    </lineage>
</organism>
<dbReference type="RefSeq" id="WP_379786489.1">
    <property type="nucleotide sequence ID" value="NZ_JBHSMU010000019.1"/>
</dbReference>
<keyword evidence="1" id="KW-1133">Transmembrane helix</keyword>
<evidence type="ECO:0000313" key="3">
    <source>
        <dbReference type="Proteomes" id="UP001596050"/>
    </source>
</evidence>
<keyword evidence="3" id="KW-1185">Reference proteome</keyword>
<feature type="transmembrane region" description="Helical" evidence="1">
    <location>
        <begin position="84"/>
        <end position="110"/>
    </location>
</feature>
<name>A0ABW0LEZ5_9BURK</name>
<protein>
    <submittedName>
        <fullName evidence="2">DUF6691 family protein</fullName>
    </submittedName>
</protein>
<gene>
    <name evidence="2" type="ORF">ACFPN5_24630</name>
</gene>
<feature type="transmembrane region" description="Helical" evidence="1">
    <location>
        <begin position="116"/>
        <end position="136"/>
    </location>
</feature>
<accession>A0ABW0LEZ5</accession>
<keyword evidence="1" id="KW-0812">Transmembrane</keyword>
<dbReference type="Pfam" id="PF20398">
    <property type="entry name" value="DUF6691"/>
    <property type="match status" value="1"/>
</dbReference>
<evidence type="ECO:0000256" key="1">
    <source>
        <dbReference type="SAM" id="Phobius"/>
    </source>
</evidence>
<dbReference type="InterPro" id="IPR046513">
    <property type="entry name" value="DUF6691"/>
</dbReference>
<dbReference type="Proteomes" id="UP001596050">
    <property type="component" value="Unassembled WGS sequence"/>
</dbReference>
<proteinExistence type="predicted"/>
<keyword evidence="1" id="KW-0472">Membrane</keyword>
<evidence type="ECO:0000313" key="2">
    <source>
        <dbReference type="EMBL" id="MFC5463006.1"/>
    </source>
</evidence>
<sequence>MQYVCVLGVGLLFGIGLIVSGLADPAKVLNFLDLAGAWDPSLLFVMAGASAVAAVGFRLARRRGQSLLGAPLRLPAPGAIDRRLVLGSVAFGVGWGLSGFCPGPALVAIGAGYAEALIFGAAMVAGMAVFEVAEWLHRRARTPKPAAETGS</sequence>
<reference evidence="3" key="1">
    <citation type="journal article" date="2019" name="Int. J. Syst. Evol. Microbiol.">
        <title>The Global Catalogue of Microorganisms (GCM) 10K type strain sequencing project: providing services to taxonomists for standard genome sequencing and annotation.</title>
        <authorList>
            <consortium name="The Broad Institute Genomics Platform"/>
            <consortium name="The Broad Institute Genome Sequencing Center for Infectious Disease"/>
            <person name="Wu L."/>
            <person name="Ma J."/>
        </authorList>
    </citation>
    <scope>NUCLEOTIDE SEQUENCE [LARGE SCALE GENOMIC DNA]</scope>
    <source>
        <strain evidence="3">KACC 12649</strain>
    </source>
</reference>
<dbReference type="EMBL" id="JBHSMU010000019">
    <property type="protein sequence ID" value="MFC5463006.1"/>
    <property type="molecule type" value="Genomic_DNA"/>
</dbReference>